<protein>
    <submittedName>
        <fullName evidence="3">Acetylxylan esterase</fullName>
    </submittedName>
</protein>
<comment type="caution">
    <text evidence="3">The sequence shown here is derived from an EMBL/GenBank/DDBJ whole genome shotgun (WGS) entry which is preliminary data.</text>
</comment>
<evidence type="ECO:0000256" key="1">
    <source>
        <dbReference type="SAM" id="MobiDB-lite"/>
    </source>
</evidence>
<feature type="region of interest" description="Disordered" evidence="1">
    <location>
        <begin position="123"/>
        <end position="143"/>
    </location>
</feature>
<accession>A0ABN3G2Q5</accession>
<dbReference type="InterPro" id="IPR008391">
    <property type="entry name" value="AXE1_dom"/>
</dbReference>
<keyword evidence="4" id="KW-1185">Reference proteome</keyword>
<evidence type="ECO:0000313" key="3">
    <source>
        <dbReference type="EMBL" id="GAA2342972.1"/>
    </source>
</evidence>
<dbReference type="EMBL" id="BAAARV010000023">
    <property type="protein sequence ID" value="GAA2342972.1"/>
    <property type="molecule type" value="Genomic_DNA"/>
</dbReference>
<evidence type="ECO:0000259" key="2">
    <source>
        <dbReference type="Pfam" id="PF05448"/>
    </source>
</evidence>
<gene>
    <name evidence="3" type="ORF">GCM10010170_027400</name>
</gene>
<dbReference type="PANTHER" id="PTHR40111">
    <property type="entry name" value="CEPHALOSPORIN-C DEACETYLASE"/>
    <property type="match status" value="1"/>
</dbReference>
<dbReference type="RefSeq" id="WP_344612717.1">
    <property type="nucleotide sequence ID" value="NZ_BAAARV010000023.1"/>
</dbReference>
<dbReference type="Proteomes" id="UP001501444">
    <property type="component" value="Unassembled WGS sequence"/>
</dbReference>
<dbReference type="Pfam" id="PF05448">
    <property type="entry name" value="AXE1"/>
    <property type="match status" value="1"/>
</dbReference>
<dbReference type="InterPro" id="IPR039069">
    <property type="entry name" value="CE7"/>
</dbReference>
<reference evidence="3 4" key="1">
    <citation type="journal article" date="2019" name="Int. J. Syst. Evol. Microbiol.">
        <title>The Global Catalogue of Microorganisms (GCM) 10K type strain sequencing project: providing services to taxonomists for standard genome sequencing and annotation.</title>
        <authorList>
            <consortium name="The Broad Institute Genomics Platform"/>
            <consortium name="The Broad Institute Genome Sequencing Center for Infectious Disease"/>
            <person name="Wu L."/>
            <person name="Ma J."/>
        </authorList>
    </citation>
    <scope>NUCLEOTIDE SEQUENCE [LARGE SCALE GENOMIC DNA]</scope>
    <source>
        <strain evidence="3 4">JCM 3272</strain>
    </source>
</reference>
<proteinExistence type="predicted"/>
<dbReference type="PANTHER" id="PTHR40111:SF1">
    <property type="entry name" value="CEPHALOSPORIN-C DEACETYLASE"/>
    <property type="match status" value="1"/>
</dbReference>
<organism evidence="3 4">
    <name type="scientific">Dactylosporangium salmoneum</name>
    <dbReference type="NCBI Taxonomy" id="53361"/>
    <lineage>
        <taxon>Bacteria</taxon>
        <taxon>Bacillati</taxon>
        <taxon>Actinomycetota</taxon>
        <taxon>Actinomycetes</taxon>
        <taxon>Micromonosporales</taxon>
        <taxon>Micromonosporaceae</taxon>
        <taxon>Dactylosporangium</taxon>
    </lineage>
</organism>
<dbReference type="SUPFAM" id="SSF53474">
    <property type="entry name" value="alpha/beta-Hydrolases"/>
    <property type="match status" value="1"/>
</dbReference>
<name>A0ABN3G2Q5_9ACTN</name>
<dbReference type="Gene3D" id="3.40.50.1820">
    <property type="entry name" value="alpha/beta hydrolase"/>
    <property type="match status" value="1"/>
</dbReference>
<feature type="domain" description="Acetyl xylan esterase" evidence="2">
    <location>
        <begin position="1"/>
        <end position="318"/>
    </location>
</feature>
<dbReference type="InterPro" id="IPR029058">
    <property type="entry name" value="AB_hydrolase_fold"/>
</dbReference>
<sequence length="322" mass="34468">MPLSDLTAEELLAYRSTAEEPAGFDAFWAGVLSGPPAGPARFEPVPTSLKTLQVYDVSLPGHEGQTVKAWFVVPAGSTSPLPCVVEFPGYNGGRGLPEDCLLYASAGYAHLFVDVRGQGSGWRRGDTEDLAPADSGPQHPGFMTRGIQDPAKHFYRRVITDAVRAVEAAKAHPLVDPARVAVTGISQGGGLTLAMAGLVPGLAAVAPDVPFLCDMRRGAERAATGPYQEVAGYLKVHRERVDGAFHTLSHFDGVHFAKRASAPALFSAALMDTTCPPSTVYGAYHNYAGEKRMELYRFNGHEGGESFQNAVRLRFLAEHLHP</sequence>
<evidence type="ECO:0000313" key="4">
    <source>
        <dbReference type="Proteomes" id="UP001501444"/>
    </source>
</evidence>